<name>A0A834SWN4_9FABA</name>
<dbReference type="Pfam" id="PF23082">
    <property type="entry name" value="Myb_DNA-binding_2"/>
    <property type="match status" value="1"/>
</dbReference>
<comment type="subcellular location">
    <subcellularLocation>
        <location evidence="1">Nucleus</location>
    </subcellularLocation>
</comment>
<proteinExistence type="predicted"/>
<organism evidence="8 9">
    <name type="scientific">Senna tora</name>
    <dbReference type="NCBI Taxonomy" id="362788"/>
    <lineage>
        <taxon>Eukaryota</taxon>
        <taxon>Viridiplantae</taxon>
        <taxon>Streptophyta</taxon>
        <taxon>Embryophyta</taxon>
        <taxon>Tracheophyta</taxon>
        <taxon>Spermatophyta</taxon>
        <taxon>Magnoliopsida</taxon>
        <taxon>eudicotyledons</taxon>
        <taxon>Gunneridae</taxon>
        <taxon>Pentapetalae</taxon>
        <taxon>rosids</taxon>
        <taxon>fabids</taxon>
        <taxon>Fabales</taxon>
        <taxon>Fabaceae</taxon>
        <taxon>Caesalpinioideae</taxon>
        <taxon>Cassia clade</taxon>
        <taxon>Senna</taxon>
    </lineage>
</organism>
<sequence>MASSSMSKQKLCEYSSWTPKQNKLFEKALAKYDRDTPERWQNVAKAVGGKSAEEVKRHYEILLEDLRHIESGHIPVPNYKSTANVDEERRTGQRAESTDQIRSGSRNSNSNSDRSNRVSSNGPSIRRYRRKEQRLGRGHRCRWPMRALRRSNGTQHLRKPLKKARAETLGLELRGN</sequence>
<dbReference type="SMART" id="SM00717">
    <property type="entry name" value="SANT"/>
    <property type="match status" value="1"/>
</dbReference>
<dbReference type="AlphaFoldDB" id="A0A834SWN4"/>
<reference evidence="8" key="1">
    <citation type="submission" date="2020-09" db="EMBL/GenBank/DDBJ databases">
        <title>Genome-Enabled Discovery of Anthraquinone Biosynthesis in Senna tora.</title>
        <authorList>
            <person name="Kang S.-H."/>
            <person name="Pandey R.P."/>
            <person name="Lee C.-M."/>
            <person name="Sim J.-S."/>
            <person name="Jeong J.-T."/>
            <person name="Choi B.-S."/>
            <person name="Jung M."/>
            <person name="Ginzburg D."/>
            <person name="Zhao K."/>
            <person name="Won S.Y."/>
            <person name="Oh T.-J."/>
            <person name="Yu Y."/>
            <person name="Kim N.-H."/>
            <person name="Lee O.R."/>
            <person name="Lee T.-H."/>
            <person name="Bashyal P."/>
            <person name="Kim T.-S."/>
            <person name="Lee W.-H."/>
            <person name="Kawkins C."/>
            <person name="Kim C.-K."/>
            <person name="Kim J.S."/>
            <person name="Ahn B.O."/>
            <person name="Rhee S.Y."/>
            <person name="Sohng J.K."/>
        </authorList>
    </citation>
    <scope>NUCLEOTIDE SEQUENCE</scope>
    <source>
        <tissue evidence="8">Leaf</tissue>
    </source>
</reference>
<evidence type="ECO:0000259" key="6">
    <source>
        <dbReference type="PROSITE" id="PS50090"/>
    </source>
</evidence>
<protein>
    <submittedName>
        <fullName evidence="8">Protein RADIALIS-like 4</fullName>
    </submittedName>
</protein>
<dbReference type="InterPro" id="IPR044636">
    <property type="entry name" value="RADIALIS-like"/>
</dbReference>
<dbReference type="Gene3D" id="1.10.10.60">
    <property type="entry name" value="Homeodomain-like"/>
    <property type="match status" value="1"/>
</dbReference>
<dbReference type="Proteomes" id="UP000634136">
    <property type="component" value="Unassembled WGS sequence"/>
</dbReference>
<dbReference type="SUPFAM" id="SSF46689">
    <property type="entry name" value="Homeodomain-like"/>
    <property type="match status" value="1"/>
</dbReference>
<accession>A0A834SWN4</accession>
<dbReference type="GO" id="GO:0003700">
    <property type="term" value="F:DNA-binding transcription factor activity"/>
    <property type="evidence" value="ECO:0007669"/>
    <property type="project" value="InterPro"/>
</dbReference>
<keyword evidence="3" id="KW-0804">Transcription</keyword>
<evidence type="ECO:0000256" key="3">
    <source>
        <dbReference type="ARBA" id="ARBA00023163"/>
    </source>
</evidence>
<keyword evidence="2" id="KW-0805">Transcription regulation</keyword>
<evidence type="ECO:0000313" key="8">
    <source>
        <dbReference type="EMBL" id="KAF7810882.1"/>
    </source>
</evidence>
<dbReference type="InterPro" id="IPR001005">
    <property type="entry name" value="SANT/Myb"/>
</dbReference>
<evidence type="ECO:0000259" key="7">
    <source>
        <dbReference type="PROSITE" id="PS51293"/>
    </source>
</evidence>
<dbReference type="OrthoDB" id="118550at2759"/>
<comment type="caution">
    <text evidence="8">The sequence shown here is derived from an EMBL/GenBank/DDBJ whole genome shotgun (WGS) entry which is preliminary data.</text>
</comment>
<evidence type="ECO:0000256" key="4">
    <source>
        <dbReference type="ARBA" id="ARBA00023242"/>
    </source>
</evidence>
<gene>
    <name evidence="8" type="ORF">G2W53_031858</name>
</gene>
<dbReference type="PROSITE" id="PS51293">
    <property type="entry name" value="SANT"/>
    <property type="match status" value="1"/>
</dbReference>
<feature type="compositionally biased region" description="Basic residues" evidence="5">
    <location>
        <begin position="126"/>
        <end position="149"/>
    </location>
</feature>
<evidence type="ECO:0000256" key="1">
    <source>
        <dbReference type="ARBA" id="ARBA00004123"/>
    </source>
</evidence>
<feature type="region of interest" description="Disordered" evidence="5">
    <location>
        <begin position="73"/>
        <end position="163"/>
    </location>
</feature>
<dbReference type="EMBL" id="JAAIUW010000010">
    <property type="protein sequence ID" value="KAF7810882.1"/>
    <property type="molecule type" value="Genomic_DNA"/>
</dbReference>
<evidence type="ECO:0000256" key="2">
    <source>
        <dbReference type="ARBA" id="ARBA00023015"/>
    </source>
</evidence>
<dbReference type="GO" id="GO:0005634">
    <property type="term" value="C:nucleus"/>
    <property type="evidence" value="ECO:0007669"/>
    <property type="project" value="UniProtKB-SubCell"/>
</dbReference>
<feature type="domain" description="Myb-like" evidence="6">
    <location>
        <begin position="15"/>
        <end position="63"/>
    </location>
</feature>
<feature type="compositionally biased region" description="Low complexity" evidence="5">
    <location>
        <begin position="102"/>
        <end position="121"/>
    </location>
</feature>
<dbReference type="CDD" id="cd00167">
    <property type="entry name" value="SANT"/>
    <property type="match status" value="1"/>
</dbReference>
<dbReference type="PANTHER" id="PTHR43952">
    <property type="entry name" value="MYB FAMILY TRANSCRIPTION FACTOR-RELATED"/>
    <property type="match status" value="1"/>
</dbReference>
<evidence type="ECO:0000313" key="9">
    <source>
        <dbReference type="Proteomes" id="UP000634136"/>
    </source>
</evidence>
<feature type="domain" description="SANT" evidence="7">
    <location>
        <begin position="15"/>
        <end position="67"/>
    </location>
</feature>
<keyword evidence="9" id="KW-1185">Reference proteome</keyword>
<dbReference type="PROSITE" id="PS50090">
    <property type="entry name" value="MYB_LIKE"/>
    <property type="match status" value="1"/>
</dbReference>
<dbReference type="InterPro" id="IPR009057">
    <property type="entry name" value="Homeodomain-like_sf"/>
</dbReference>
<keyword evidence="4" id="KW-0539">Nucleus</keyword>
<dbReference type="PANTHER" id="PTHR43952:SF75">
    <property type="entry name" value="PROTEIN RADIALIS-LIKE 6"/>
    <property type="match status" value="1"/>
</dbReference>
<feature type="compositionally biased region" description="Basic and acidic residues" evidence="5">
    <location>
        <begin position="86"/>
        <end position="99"/>
    </location>
</feature>
<dbReference type="InterPro" id="IPR017884">
    <property type="entry name" value="SANT_dom"/>
</dbReference>
<dbReference type="FunFam" id="1.10.10.60:FF:000154">
    <property type="entry name" value="Transcription factor SRM1"/>
    <property type="match status" value="1"/>
</dbReference>
<evidence type="ECO:0000256" key="5">
    <source>
        <dbReference type="SAM" id="MobiDB-lite"/>
    </source>
</evidence>